<dbReference type="GO" id="GO:0009187">
    <property type="term" value="P:cyclic nucleotide metabolic process"/>
    <property type="evidence" value="ECO:0007669"/>
    <property type="project" value="TreeGrafter"/>
</dbReference>
<dbReference type="Pfam" id="PF07823">
    <property type="entry name" value="CPDase"/>
    <property type="match status" value="1"/>
</dbReference>
<dbReference type="Gene3D" id="3.90.1140.10">
    <property type="entry name" value="Cyclic phosphodiesterase"/>
    <property type="match status" value="1"/>
</dbReference>
<gene>
    <name evidence="1" type="ORF">SRS1_10867</name>
</gene>
<sequence length="211" mass="22870">MTDICTEGIFSGLALWLVPSAHSAFGEVVRGEMGRLRAANAGGCSGEFGVHATLLAGLGDRSVSGEALRDVAREAVRMWRAQQHREGEGLTVALQDVTTRGLYFQCILIALAHSPALLALHHTTRHLVDLHFPPTAAKAEAFFPHISLLYAPLDAAAAQTQIDKMQQQGVFEKTHDGISFHGFTEAQFGSVDVYDCTGRPEQWVKLHSVPL</sequence>
<evidence type="ECO:0000313" key="2">
    <source>
        <dbReference type="Proteomes" id="UP000239563"/>
    </source>
</evidence>
<evidence type="ECO:0000313" key="1">
    <source>
        <dbReference type="EMBL" id="SJX66207.1"/>
    </source>
</evidence>
<dbReference type="AlphaFoldDB" id="A0A2N8UMS9"/>
<name>A0A2N8UMS9_9BASI</name>
<dbReference type="SUPFAM" id="SSF55144">
    <property type="entry name" value="LigT-like"/>
    <property type="match status" value="1"/>
</dbReference>
<dbReference type="EMBL" id="LT795073">
    <property type="protein sequence ID" value="SJX66207.1"/>
    <property type="molecule type" value="Genomic_DNA"/>
</dbReference>
<dbReference type="Proteomes" id="UP000239563">
    <property type="component" value="Chromosome XX"/>
</dbReference>
<dbReference type="InterPro" id="IPR009097">
    <property type="entry name" value="Cyclic_Pdiesterase"/>
</dbReference>
<dbReference type="InterPro" id="IPR012386">
    <property type="entry name" value="Cyclic-nucl_3Pdiesterase"/>
</dbReference>
<protein>
    <submittedName>
        <fullName evidence="1">Uncharacterized protein</fullName>
    </submittedName>
</protein>
<proteinExistence type="predicted"/>
<accession>A0A2N8UMS9</accession>
<dbReference type="GO" id="GO:0004113">
    <property type="term" value="F:2',3'-cyclic-nucleotide 3'-phosphodiesterase activity"/>
    <property type="evidence" value="ECO:0007669"/>
    <property type="project" value="TreeGrafter"/>
</dbReference>
<dbReference type="PANTHER" id="PTHR28141">
    <property type="entry name" value="2',3'-CYCLIC-NUCLEOTIDE 3'-PHOSPHODIESTERASE"/>
    <property type="match status" value="1"/>
</dbReference>
<reference evidence="1 2" key="1">
    <citation type="submission" date="2017-02" db="EMBL/GenBank/DDBJ databases">
        <authorList>
            <person name="Peterson S.W."/>
        </authorList>
    </citation>
    <scope>NUCLEOTIDE SEQUENCE [LARGE SCALE GENOMIC DNA]</scope>
    <source>
        <strain evidence="1 2">SRS1_H2-8</strain>
    </source>
</reference>
<dbReference type="PANTHER" id="PTHR28141:SF1">
    <property type="entry name" value="2',3'-CYCLIC-NUCLEOTIDE 3'-PHOSPHODIESTERASE"/>
    <property type="match status" value="1"/>
</dbReference>
<organism evidence="1 2">
    <name type="scientific">Sporisorium reilianum f. sp. reilianum</name>
    <dbReference type="NCBI Taxonomy" id="72559"/>
    <lineage>
        <taxon>Eukaryota</taxon>
        <taxon>Fungi</taxon>
        <taxon>Dikarya</taxon>
        <taxon>Basidiomycota</taxon>
        <taxon>Ustilaginomycotina</taxon>
        <taxon>Ustilaginomycetes</taxon>
        <taxon>Ustilaginales</taxon>
        <taxon>Ustilaginaceae</taxon>
        <taxon>Sporisorium</taxon>
    </lineage>
</organism>